<comment type="caution">
    <text evidence="1">The sequence shown here is derived from an EMBL/GenBank/DDBJ whole genome shotgun (WGS) entry which is preliminary data.</text>
</comment>
<proteinExistence type="predicted"/>
<evidence type="ECO:0000313" key="1">
    <source>
        <dbReference type="EMBL" id="CAI6277764.1"/>
    </source>
</evidence>
<keyword evidence="2" id="KW-1185">Reference proteome</keyword>
<name>A0A9W4XQH7_9PLEO</name>
<organism evidence="1 2">
    <name type="scientific">Periconia digitata</name>
    <dbReference type="NCBI Taxonomy" id="1303443"/>
    <lineage>
        <taxon>Eukaryota</taxon>
        <taxon>Fungi</taxon>
        <taxon>Dikarya</taxon>
        <taxon>Ascomycota</taxon>
        <taxon>Pezizomycotina</taxon>
        <taxon>Dothideomycetes</taxon>
        <taxon>Pleosporomycetidae</taxon>
        <taxon>Pleosporales</taxon>
        <taxon>Massarineae</taxon>
        <taxon>Periconiaceae</taxon>
        <taxon>Periconia</taxon>
    </lineage>
</organism>
<dbReference type="EMBL" id="CAOQHR010000001">
    <property type="protein sequence ID" value="CAI6277764.1"/>
    <property type="molecule type" value="Genomic_DNA"/>
</dbReference>
<reference evidence="1" key="1">
    <citation type="submission" date="2023-01" db="EMBL/GenBank/DDBJ databases">
        <authorList>
            <person name="Van Ghelder C."/>
            <person name="Rancurel C."/>
        </authorList>
    </citation>
    <scope>NUCLEOTIDE SEQUENCE</scope>
    <source>
        <strain evidence="1">CNCM I-4278</strain>
    </source>
</reference>
<sequence>MSIILCQITHRSLMKVSRDHFACSRQLNNQLHQPLHQVYSLDSLVQLTSSLSLCELGTGPCYARSVGLL</sequence>
<dbReference type="AlphaFoldDB" id="A0A9W4XQH7"/>
<gene>
    <name evidence="1" type="ORF">PDIGIT_LOCUS1983</name>
</gene>
<dbReference type="Proteomes" id="UP001152607">
    <property type="component" value="Unassembled WGS sequence"/>
</dbReference>
<accession>A0A9W4XQH7</accession>
<evidence type="ECO:0000313" key="2">
    <source>
        <dbReference type="Proteomes" id="UP001152607"/>
    </source>
</evidence>
<protein>
    <submittedName>
        <fullName evidence="1">Uncharacterized protein</fullName>
    </submittedName>
</protein>